<name>W9SPL9_9ROSA</name>
<evidence type="ECO:0000256" key="1">
    <source>
        <dbReference type="ARBA" id="ARBA00022729"/>
    </source>
</evidence>
<feature type="signal peptide" evidence="3">
    <location>
        <begin position="1"/>
        <end position="22"/>
    </location>
</feature>
<evidence type="ECO:0000256" key="3">
    <source>
        <dbReference type="SAM" id="SignalP"/>
    </source>
</evidence>
<feature type="region of interest" description="Disordered" evidence="2">
    <location>
        <begin position="70"/>
        <end position="104"/>
    </location>
</feature>
<gene>
    <name evidence="4" type="ORF">L484_015707</name>
</gene>
<accession>W9SPL9</accession>
<feature type="compositionally biased region" description="Basic and acidic residues" evidence="2">
    <location>
        <begin position="90"/>
        <end position="104"/>
    </location>
</feature>
<feature type="chain" id="PRO_5004930426" evidence="3">
    <location>
        <begin position="23"/>
        <end position="275"/>
    </location>
</feature>
<sequence>MALTRILFPLALLSLLVVITSAIQNPNNVDNPQQQLLDHGLDHQQDDNDLLGSTPNNLGVDKLLGNLLDNKQDQNENSKPQGQANFIPKDPSDEEKTKPYEGQEHVVPTKPYYGQEQKTYDQAHGAGIYSDINHIAIQGFVLCESEANKFYPLKGAVVEITCPYSHELNGYNKTPLILHPETDEKGCFREIFPELTSYNYINLKECKAFPKYSPSETCNVPAYSATNGLHLSLLRTEEDKAYYTVGNLIYTPNTHYSTPNKYYPVSNDHSVQNGY</sequence>
<dbReference type="Proteomes" id="UP000030645">
    <property type="component" value="Unassembled WGS sequence"/>
</dbReference>
<keyword evidence="1 3" id="KW-0732">Signal</keyword>
<dbReference type="PANTHER" id="PTHR33470:SF40">
    <property type="entry name" value="PROTEIN SEED AND ROOT HAIR PROTECTIVE PROTEIN"/>
    <property type="match status" value="1"/>
</dbReference>
<dbReference type="Pfam" id="PF01190">
    <property type="entry name" value="Pollen_Ole_e_1"/>
    <property type="match status" value="1"/>
</dbReference>
<organism evidence="4 5">
    <name type="scientific">Morus notabilis</name>
    <dbReference type="NCBI Taxonomy" id="981085"/>
    <lineage>
        <taxon>Eukaryota</taxon>
        <taxon>Viridiplantae</taxon>
        <taxon>Streptophyta</taxon>
        <taxon>Embryophyta</taxon>
        <taxon>Tracheophyta</taxon>
        <taxon>Spermatophyta</taxon>
        <taxon>Magnoliopsida</taxon>
        <taxon>eudicotyledons</taxon>
        <taxon>Gunneridae</taxon>
        <taxon>Pentapetalae</taxon>
        <taxon>rosids</taxon>
        <taxon>fabids</taxon>
        <taxon>Rosales</taxon>
        <taxon>Moraceae</taxon>
        <taxon>Moreae</taxon>
        <taxon>Morus</taxon>
    </lineage>
</organism>
<dbReference type="AlphaFoldDB" id="W9SPL9"/>
<dbReference type="PANTHER" id="PTHR33470">
    <property type="entry name" value="OS01G0164075 PROTEIN"/>
    <property type="match status" value="1"/>
</dbReference>
<proteinExistence type="predicted"/>
<dbReference type="GO" id="GO:0071944">
    <property type="term" value="C:cell periphery"/>
    <property type="evidence" value="ECO:0007669"/>
    <property type="project" value="TreeGrafter"/>
</dbReference>
<keyword evidence="5" id="KW-1185">Reference proteome</keyword>
<protein>
    <submittedName>
        <fullName evidence="4">Uncharacterized protein</fullName>
    </submittedName>
</protein>
<reference evidence="5" key="1">
    <citation type="submission" date="2013-01" db="EMBL/GenBank/DDBJ databases">
        <title>Draft Genome Sequence of a Mulberry Tree, Morus notabilis C.K. Schneid.</title>
        <authorList>
            <person name="He N."/>
            <person name="Zhao S."/>
        </authorList>
    </citation>
    <scope>NUCLEOTIDE SEQUENCE</scope>
</reference>
<evidence type="ECO:0000313" key="4">
    <source>
        <dbReference type="EMBL" id="EXC20029.1"/>
    </source>
</evidence>
<dbReference type="EMBL" id="KE345900">
    <property type="protein sequence ID" value="EXC20029.1"/>
    <property type="molecule type" value="Genomic_DNA"/>
</dbReference>
<evidence type="ECO:0000313" key="5">
    <source>
        <dbReference type="Proteomes" id="UP000030645"/>
    </source>
</evidence>
<evidence type="ECO:0000256" key="2">
    <source>
        <dbReference type="SAM" id="MobiDB-lite"/>
    </source>
</evidence>